<evidence type="ECO:0000256" key="1">
    <source>
        <dbReference type="ARBA" id="ARBA00022741"/>
    </source>
</evidence>
<dbReference type="GO" id="GO:0003924">
    <property type="term" value="F:GTPase activity"/>
    <property type="evidence" value="ECO:0007669"/>
    <property type="project" value="InterPro"/>
</dbReference>
<protein>
    <submittedName>
        <fullName evidence="4">GTP-binding protein Rho1</fullName>
    </submittedName>
</protein>
<dbReference type="InterPro" id="IPR001806">
    <property type="entry name" value="Small_GTPase"/>
</dbReference>
<dbReference type="SUPFAM" id="SSF52540">
    <property type="entry name" value="P-loop containing nucleoside triphosphate hydrolases"/>
    <property type="match status" value="1"/>
</dbReference>
<evidence type="ECO:0000313" key="4">
    <source>
        <dbReference type="EMBL" id="KAJ3262548.1"/>
    </source>
</evidence>
<dbReference type="SMART" id="SM00174">
    <property type="entry name" value="RHO"/>
    <property type="match status" value="1"/>
</dbReference>
<evidence type="ECO:0000313" key="5">
    <source>
        <dbReference type="Proteomes" id="UP001210925"/>
    </source>
</evidence>
<dbReference type="InterPro" id="IPR003578">
    <property type="entry name" value="Small_GTPase_Rho"/>
</dbReference>
<gene>
    <name evidence="4" type="primary">RHO1_1</name>
    <name evidence="4" type="ORF">HK103_000077</name>
</gene>
<name>A0AAD5UPU0_9FUNG</name>
<reference evidence="4" key="1">
    <citation type="submission" date="2020-05" db="EMBL/GenBank/DDBJ databases">
        <title>Phylogenomic resolution of chytrid fungi.</title>
        <authorList>
            <person name="Stajich J.E."/>
            <person name="Amses K."/>
            <person name="Simmons R."/>
            <person name="Seto K."/>
            <person name="Myers J."/>
            <person name="Bonds A."/>
            <person name="Quandt C.A."/>
            <person name="Barry K."/>
            <person name="Liu P."/>
            <person name="Grigoriev I."/>
            <person name="Longcore J.E."/>
            <person name="James T.Y."/>
        </authorList>
    </citation>
    <scope>NUCLEOTIDE SEQUENCE</scope>
    <source>
        <strain evidence="4">PLAUS21</strain>
    </source>
</reference>
<dbReference type="Pfam" id="PF00071">
    <property type="entry name" value="Ras"/>
    <property type="match status" value="1"/>
</dbReference>
<sequence>MRRRIIFVGNEAVGKTAILTVMQGLPFPKDHLPTIEDTYTLKQFPDLKFIDTAGSNAFDRLRPYSYEGITQVVICFSLNDPDSFEQIEEKWYPEVNYYAKSKPIILLGLKKDMEHMVDPKKVEKCRETIGAQAYFECSSCDKQDVEETIDSIIGLYKEEVIKSDVMSHVSDSDDEEIVINEQEAAGTVESQTSPIPAPITMPVQVSSPTKKPHEKDNILKEQYYKEVKKEFNKERFHLPKADIQKRRPMSELGMYDFEPSSPQEPSFPPLNSKTSTTTMVGHSLNSKVSMTTMVGDPHPPLRKKASESQINPVYTQPSRSNSTSTKRKSGGVWQKLFKKKEPNLVTIQEKKDIQVNYQLKTQTVDRQPKRAPLASSATTVKPEKKSIWKRIFK</sequence>
<dbReference type="PROSITE" id="PS51419">
    <property type="entry name" value="RAB"/>
    <property type="match status" value="1"/>
</dbReference>
<evidence type="ECO:0000256" key="3">
    <source>
        <dbReference type="SAM" id="MobiDB-lite"/>
    </source>
</evidence>
<dbReference type="PRINTS" id="PR00449">
    <property type="entry name" value="RASTRNSFRMNG"/>
</dbReference>
<evidence type="ECO:0000256" key="2">
    <source>
        <dbReference type="ARBA" id="ARBA00023134"/>
    </source>
</evidence>
<dbReference type="GO" id="GO:0005525">
    <property type="term" value="F:GTP binding"/>
    <property type="evidence" value="ECO:0007669"/>
    <property type="project" value="UniProtKB-KW"/>
</dbReference>
<dbReference type="PROSITE" id="PS51420">
    <property type="entry name" value="RHO"/>
    <property type="match status" value="1"/>
</dbReference>
<dbReference type="CDD" id="cd00157">
    <property type="entry name" value="Rho"/>
    <property type="match status" value="1"/>
</dbReference>
<dbReference type="PANTHER" id="PTHR24072">
    <property type="entry name" value="RHO FAMILY GTPASE"/>
    <property type="match status" value="1"/>
</dbReference>
<dbReference type="NCBIfam" id="TIGR00231">
    <property type="entry name" value="small_GTP"/>
    <property type="match status" value="1"/>
</dbReference>
<keyword evidence="2" id="KW-0342">GTP-binding</keyword>
<accession>A0AAD5UPU0</accession>
<comment type="caution">
    <text evidence="4">The sequence shown here is derived from an EMBL/GenBank/DDBJ whole genome shotgun (WGS) entry which is preliminary data.</text>
</comment>
<feature type="region of interest" description="Disordered" evidence="3">
    <location>
        <begin position="291"/>
        <end position="334"/>
    </location>
</feature>
<dbReference type="Gene3D" id="3.40.50.300">
    <property type="entry name" value="P-loop containing nucleotide triphosphate hydrolases"/>
    <property type="match status" value="1"/>
</dbReference>
<feature type="compositionally biased region" description="Polar residues" evidence="3">
    <location>
        <begin position="307"/>
        <end position="317"/>
    </location>
</feature>
<organism evidence="4 5">
    <name type="scientific">Boothiomyces macroporosus</name>
    <dbReference type="NCBI Taxonomy" id="261099"/>
    <lineage>
        <taxon>Eukaryota</taxon>
        <taxon>Fungi</taxon>
        <taxon>Fungi incertae sedis</taxon>
        <taxon>Chytridiomycota</taxon>
        <taxon>Chytridiomycota incertae sedis</taxon>
        <taxon>Chytridiomycetes</taxon>
        <taxon>Rhizophydiales</taxon>
        <taxon>Terramycetaceae</taxon>
        <taxon>Boothiomyces</taxon>
    </lineage>
</organism>
<dbReference type="AlphaFoldDB" id="A0AAD5UPU0"/>
<dbReference type="GO" id="GO:0007264">
    <property type="term" value="P:small GTPase-mediated signal transduction"/>
    <property type="evidence" value="ECO:0007669"/>
    <property type="project" value="InterPro"/>
</dbReference>
<dbReference type="EMBL" id="JADGKB010000001">
    <property type="protein sequence ID" value="KAJ3262548.1"/>
    <property type="molecule type" value="Genomic_DNA"/>
</dbReference>
<dbReference type="SMART" id="SM00175">
    <property type="entry name" value="RAB"/>
    <property type="match status" value="1"/>
</dbReference>
<keyword evidence="5" id="KW-1185">Reference proteome</keyword>
<feature type="region of interest" description="Disordered" evidence="3">
    <location>
        <begin position="186"/>
        <end position="214"/>
    </location>
</feature>
<dbReference type="SMART" id="SM00173">
    <property type="entry name" value="RAS"/>
    <property type="match status" value="1"/>
</dbReference>
<dbReference type="InterPro" id="IPR027417">
    <property type="entry name" value="P-loop_NTPase"/>
</dbReference>
<dbReference type="Proteomes" id="UP001210925">
    <property type="component" value="Unassembled WGS sequence"/>
</dbReference>
<keyword evidence="1" id="KW-0547">Nucleotide-binding</keyword>
<proteinExistence type="predicted"/>
<dbReference type="InterPro" id="IPR005225">
    <property type="entry name" value="Small_GTP-bd"/>
</dbReference>